<dbReference type="AlphaFoldDB" id="A0A4U5MF18"/>
<evidence type="ECO:0000313" key="2">
    <source>
        <dbReference type="Proteomes" id="UP000298663"/>
    </source>
</evidence>
<accession>A0A4U5MF18</accession>
<gene>
    <name evidence="1" type="ORF">L596_023871</name>
</gene>
<sequence>MDSVPAAFIENVLPLLTTETIREVPKLPDPLWSSIATNFDKKLCAYAFYLYTDTSPPRCCFMPFNTNQSLNLLEFEATDPRYNFVVQFLIDDLRKPEGNDEIDEFRWSGVPEERFELLLRFVVTRSQACSDYLSFNSYLPDRAPELSKNVHKRVYEYLTGKLYFTNLNAWYCGKESEKFLKDQMYHFNNQDTVTLRGPWSQSVEDCLEEAAKKPRLLMCTAHDCWNVQVRVDFALFDGIIQEWMSRTQRKTRLYYPEDRTETENVKKFRKEQPEKTFAAILKEIPETFPDYYAVKKVGEDYELRVTHPIISKYYVYMTIENGQGNLYNYMECTCDDPKYLYDCTAKSRGFHK</sequence>
<protein>
    <submittedName>
        <fullName evidence="1">Uncharacterized protein</fullName>
    </submittedName>
</protein>
<reference evidence="1 2" key="1">
    <citation type="journal article" date="2015" name="Genome Biol.">
        <title>Comparative genomics of Steinernema reveals deeply conserved gene regulatory networks.</title>
        <authorList>
            <person name="Dillman A.R."/>
            <person name="Macchietto M."/>
            <person name="Porter C.F."/>
            <person name="Rogers A."/>
            <person name="Williams B."/>
            <person name="Antoshechkin I."/>
            <person name="Lee M.M."/>
            <person name="Goodwin Z."/>
            <person name="Lu X."/>
            <person name="Lewis E.E."/>
            <person name="Goodrich-Blair H."/>
            <person name="Stock S.P."/>
            <person name="Adams B.J."/>
            <person name="Sternberg P.W."/>
            <person name="Mortazavi A."/>
        </authorList>
    </citation>
    <scope>NUCLEOTIDE SEQUENCE [LARGE SCALE GENOMIC DNA]</scope>
    <source>
        <strain evidence="1 2">ALL</strain>
    </source>
</reference>
<proteinExistence type="predicted"/>
<reference evidence="1 2" key="2">
    <citation type="journal article" date="2019" name="G3 (Bethesda)">
        <title>Hybrid Assembly of the Genome of the Entomopathogenic Nematode Steinernema carpocapsae Identifies the X-Chromosome.</title>
        <authorList>
            <person name="Serra L."/>
            <person name="Macchietto M."/>
            <person name="Macias-Munoz A."/>
            <person name="McGill C.J."/>
            <person name="Rodriguez I.M."/>
            <person name="Rodriguez B."/>
            <person name="Murad R."/>
            <person name="Mortazavi A."/>
        </authorList>
    </citation>
    <scope>NUCLEOTIDE SEQUENCE [LARGE SCALE GENOMIC DNA]</scope>
    <source>
        <strain evidence="1 2">ALL</strain>
    </source>
</reference>
<comment type="caution">
    <text evidence="1">The sequence shown here is derived from an EMBL/GenBank/DDBJ whole genome shotgun (WGS) entry which is preliminary data.</text>
</comment>
<dbReference type="Proteomes" id="UP000298663">
    <property type="component" value="Unassembled WGS sequence"/>
</dbReference>
<organism evidence="1 2">
    <name type="scientific">Steinernema carpocapsae</name>
    <name type="common">Entomopathogenic nematode</name>
    <dbReference type="NCBI Taxonomy" id="34508"/>
    <lineage>
        <taxon>Eukaryota</taxon>
        <taxon>Metazoa</taxon>
        <taxon>Ecdysozoa</taxon>
        <taxon>Nematoda</taxon>
        <taxon>Chromadorea</taxon>
        <taxon>Rhabditida</taxon>
        <taxon>Tylenchina</taxon>
        <taxon>Panagrolaimomorpha</taxon>
        <taxon>Strongyloidoidea</taxon>
        <taxon>Steinernematidae</taxon>
        <taxon>Steinernema</taxon>
    </lineage>
</organism>
<name>A0A4U5MF18_STECR</name>
<keyword evidence="2" id="KW-1185">Reference proteome</keyword>
<dbReference type="EMBL" id="AZBU02000008">
    <property type="protein sequence ID" value="TKR67774.1"/>
    <property type="molecule type" value="Genomic_DNA"/>
</dbReference>
<evidence type="ECO:0000313" key="1">
    <source>
        <dbReference type="EMBL" id="TKR67774.1"/>
    </source>
</evidence>